<sequence length="80" mass="8328">MPVMRTPARLNIASSRMGAGSSSGLHDITPWLAFGLLLAALAGGTVRTQWCWGVVDIANEWQAGAVADGCGGVQAHHNLE</sequence>
<proteinExistence type="predicted"/>
<protein>
    <submittedName>
        <fullName evidence="1">Uncharacterized protein</fullName>
    </submittedName>
</protein>
<accession>A0A6G1DK17</accession>
<keyword evidence="2" id="KW-1185">Reference proteome</keyword>
<dbReference type="EMBL" id="SPHZ02000006">
    <property type="protein sequence ID" value="KAF0913175.1"/>
    <property type="molecule type" value="Genomic_DNA"/>
</dbReference>
<gene>
    <name evidence="1" type="ORF">E2562_020300</name>
</gene>
<organism evidence="1 2">
    <name type="scientific">Oryza meyeriana var. granulata</name>
    <dbReference type="NCBI Taxonomy" id="110450"/>
    <lineage>
        <taxon>Eukaryota</taxon>
        <taxon>Viridiplantae</taxon>
        <taxon>Streptophyta</taxon>
        <taxon>Embryophyta</taxon>
        <taxon>Tracheophyta</taxon>
        <taxon>Spermatophyta</taxon>
        <taxon>Magnoliopsida</taxon>
        <taxon>Liliopsida</taxon>
        <taxon>Poales</taxon>
        <taxon>Poaceae</taxon>
        <taxon>BOP clade</taxon>
        <taxon>Oryzoideae</taxon>
        <taxon>Oryzeae</taxon>
        <taxon>Oryzinae</taxon>
        <taxon>Oryza</taxon>
        <taxon>Oryza meyeriana</taxon>
    </lineage>
</organism>
<dbReference type="AlphaFoldDB" id="A0A6G1DK17"/>
<reference evidence="1 2" key="1">
    <citation type="submission" date="2019-11" db="EMBL/GenBank/DDBJ databases">
        <title>Whole genome sequence of Oryza granulata.</title>
        <authorList>
            <person name="Li W."/>
        </authorList>
    </citation>
    <scope>NUCLEOTIDE SEQUENCE [LARGE SCALE GENOMIC DNA]</scope>
    <source>
        <strain evidence="2">cv. Menghai</strain>
        <tissue evidence="1">Leaf</tissue>
    </source>
</reference>
<comment type="caution">
    <text evidence="1">The sequence shown here is derived from an EMBL/GenBank/DDBJ whole genome shotgun (WGS) entry which is preliminary data.</text>
</comment>
<evidence type="ECO:0000313" key="1">
    <source>
        <dbReference type="EMBL" id="KAF0913175.1"/>
    </source>
</evidence>
<dbReference type="Proteomes" id="UP000479710">
    <property type="component" value="Unassembled WGS sequence"/>
</dbReference>
<name>A0A6G1DK17_9ORYZ</name>
<evidence type="ECO:0000313" key="2">
    <source>
        <dbReference type="Proteomes" id="UP000479710"/>
    </source>
</evidence>